<dbReference type="GeneID" id="25917799"/>
<accession>A0A0L0F0E3</accession>
<dbReference type="EMBL" id="KQ251881">
    <property type="protein sequence ID" value="KNC70182.1"/>
    <property type="molecule type" value="Genomic_DNA"/>
</dbReference>
<reference evidence="1 2" key="1">
    <citation type="submission" date="2011-02" db="EMBL/GenBank/DDBJ databases">
        <title>The Genome Sequence of Sphaeroforma arctica JP610.</title>
        <authorList>
            <consortium name="The Broad Institute Genome Sequencing Platform"/>
            <person name="Russ C."/>
            <person name="Cuomo C."/>
            <person name="Young S.K."/>
            <person name="Zeng Q."/>
            <person name="Gargeya S."/>
            <person name="Alvarado L."/>
            <person name="Berlin A."/>
            <person name="Chapman S.B."/>
            <person name="Chen Z."/>
            <person name="Freedman E."/>
            <person name="Gellesch M."/>
            <person name="Goldberg J."/>
            <person name="Griggs A."/>
            <person name="Gujja S."/>
            <person name="Heilman E."/>
            <person name="Heiman D."/>
            <person name="Howarth C."/>
            <person name="Mehta T."/>
            <person name="Neiman D."/>
            <person name="Pearson M."/>
            <person name="Roberts A."/>
            <person name="Saif S."/>
            <person name="Shea T."/>
            <person name="Shenoy N."/>
            <person name="Sisk P."/>
            <person name="Stolte C."/>
            <person name="Sykes S."/>
            <person name="White J."/>
            <person name="Yandava C."/>
            <person name="Burger G."/>
            <person name="Gray M.W."/>
            <person name="Holland P.W.H."/>
            <person name="King N."/>
            <person name="Lang F.B.F."/>
            <person name="Roger A.J."/>
            <person name="Ruiz-Trillo I."/>
            <person name="Haas B."/>
            <person name="Nusbaum C."/>
            <person name="Birren B."/>
        </authorList>
    </citation>
    <scope>NUCLEOTIDE SEQUENCE [LARGE SCALE GENOMIC DNA]</scope>
    <source>
        <strain evidence="1 2">JP610</strain>
    </source>
</reference>
<keyword evidence="2" id="KW-1185">Reference proteome</keyword>
<organism evidence="1 2">
    <name type="scientific">Sphaeroforma arctica JP610</name>
    <dbReference type="NCBI Taxonomy" id="667725"/>
    <lineage>
        <taxon>Eukaryota</taxon>
        <taxon>Ichthyosporea</taxon>
        <taxon>Ichthyophonida</taxon>
        <taxon>Sphaeroforma</taxon>
    </lineage>
</organism>
<evidence type="ECO:0000313" key="1">
    <source>
        <dbReference type="EMBL" id="KNC70182.1"/>
    </source>
</evidence>
<sequence>MDTVRNPLSDKTSESLFDSEGYQGVDFRQKGHLMEPCLSELIENFGVDVSHQEIARILDELEQTCEDVNFAAGEHAWIPVE</sequence>
<gene>
    <name evidence="1" type="ORF">SARC_17295</name>
</gene>
<name>A0A0L0F0E3_9EUKA</name>
<proteinExistence type="predicted"/>
<feature type="non-terminal residue" evidence="1">
    <location>
        <position position="81"/>
    </location>
</feature>
<dbReference type="Proteomes" id="UP000054560">
    <property type="component" value="Unassembled WGS sequence"/>
</dbReference>
<dbReference type="RefSeq" id="XP_014144084.1">
    <property type="nucleotide sequence ID" value="XM_014288609.1"/>
</dbReference>
<evidence type="ECO:0000313" key="2">
    <source>
        <dbReference type="Proteomes" id="UP000054560"/>
    </source>
</evidence>
<dbReference type="AlphaFoldDB" id="A0A0L0F0E3"/>
<protein>
    <submittedName>
        <fullName evidence="1">Uncharacterized protein</fullName>
    </submittedName>
</protein>